<evidence type="ECO:0008006" key="3">
    <source>
        <dbReference type="Google" id="ProtNLM"/>
    </source>
</evidence>
<protein>
    <recommendedName>
        <fullName evidence="3">Secreted protein</fullName>
    </recommendedName>
</protein>
<dbReference type="Proteomes" id="UP000665025">
    <property type="component" value="Chromosome 1"/>
</dbReference>
<reference evidence="1 2" key="1">
    <citation type="submission" date="2021-03" db="EMBL/GenBank/DDBJ databases">
        <title>Complete Genome of Pseudoalteromonas viridis Strain BBR56, a new biocontrol bacterial candidate.</title>
        <authorList>
            <person name="Handayani D.P."/>
            <person name="Isnansetyo A."/>
            <person name="Istiqomah I."/>
            <person name="Jumina J."/>
        </authorList>
    </citation>
    <scope>NUCLEOTIDE SEQUENCE [LARGE SCALE GENOMIC DNA]</scope>
    <source>
        <strain evidence="1 2">BBR56</strain>
    </source>
</reference>
<accession>A0ABX7V7G2</accession>
<name>A0ABX7V7G2_9GAMM</name>
<evidence type="ECO:0000313" key="2">
    <source>
        <dbReference type="Proteomes" id="UP000665025"/>
    </source>
</evidence>
<gene>
    <name evidence="1" type="ORF">J5X90_07480</name>
</gene>
<dbReference type="RefSeq" id="WP_209053248.1">
    <property type="nucleotide sequence ID" value="NZ_CP072425.1"/>
</dbReference>
<evidence type="ECO:0000313" key="1">
    <source>
        <dbReference type="EMBL" id="QTL36849.1"/>
    </source>
</evidence>
<keyword evidence="2" id="KW-1185">Reference proteome</keyword>
<sequence length="56" mass="6398">MKNTLRLLTVTAVMFLTTSEWHTQPNTDVHINQTADGNVVFCTPYPYCKDRNVAQI</sequence>
<proteinExistence type="predicted"/>
<organism evidence="1 2">
    <name type="scientific">Pseudoalteromonas viridis</name>
    <dbReference type="NCBI Taxonomy" id="339617"/>
    <lineage>
        <taxon>Bacteria</taxon>
        <taxon>Pseudomonadati</taxon>
        <taxon>Pseudomonadota</taxon>
        <taxon>Gammaproteobacteria</taxon>
        <taxon>Alteromonadales</taxon>
        <taxon>Pseudoalteromonadaceae</taxon>
        <taxon>Pseudoalteromonas</taxon>
    </lineage>
</organism>
<dbReference type="EMBL" id="CP072425">
    <property type="protein sequence ID" value="QTL36849.1"/>
    <property type="molecule type" value="Genomic_DNA"/>
</dbReference>